<dbReference type="Proteomes" id="UP001285441">
    <property type="component" value="Unassembled WGS sequence"/>
</dbReference>
<name>A0AAE0KAQ2_9PEZI</name>
<sequence>MGFGIFWASAAASRWASSDILYHHDIQHLQNLVISSGINKQNLLFNLQDVHFLINIASAHQSNSARCYIQIYITPDRQSPHLPSAATKLKNIPAGAVPYISPTNLLVFKINSYELRAQDAKKRADAQDAETLIISQGVQAPLKPTAQQQNIVEPCIADVTTSEHVAAVATTEYWTWSKQHQDWYHMNDHGSCEWSSAAIGQ</sequence>
<organism evidence="1 2">
    <name type="scientific">Podospora didyma</name>
    <dbReference type="NCBI Taxonomy" id="330526"/>
    <lineage>
        <taxon>Eukaryota</taxon>
        <taxon>Fungi</taxon>
        <taxon>Dikarya</taxon>
        <taxon>Ascomycota</taxon>
        <taxon>Pezizomycotina</taxon>
        <taxon>Sordariomycetes</taxon>
        <taxon>Sordariomycetidae</taxon>
        <taxon>Sordariales</taxon>
        <taxon>Podosporaceae</taxon>
        <taxon>Podospora</taxon>
    </lineage>
</organism>
<dbReference type="AlphaFoldDB" id="A0AAE0KAQ2"/>
<gene>
    <name evidence="1" type="ORF">B0H63DRAFT_527465</name>
</gene>
<proteinExistence type="predicted"/>
<keyword evidence="2" id="KW-1185">Reference proteome</keyword>
<evidence type="ECO:0000313" key="2">
    <source>
        <dbReference type="Proteomes" id="UP001285441"/>
    </source>
</evidence>
<protein>
    <submittedName>
        <fullName evidence="1">Uncharacterized protein</fullName>
    </submittedName>
</protein>
<reference evidence="1" key="1">
    <citation type="journal article" date="2023" name="Mol. Phylogenet. Evol.">
        <title>Genome-scale phylogeny and comparative genomics of the fungal order Sordariales.</title>
        <authorList>
            <person name="Hensen N."/>
            <person name="Bonometti L."/>
            <person name="Westerberg I."/>
            <person name="Brannstrom I.O."/>
            <person name="Guillou S."/>
            <person name="Cros-Aarteil S."/>
            <person name="Calhoun S."/>
            <person name="Haridas S."/>
            <person name="Kuo A."/>
            <person name="Mondo S."/>
            <person name="Pangilinan J."/>
            <person name="Riley R."/>
            <person name="LaButti K."/>
            <person name="Andreopoulos B."/>
            <person name="Lipzen A."/>
            <person name="Chen C."/>
            <person name="Yan M."/>
            <person name="Daum C."/>
            <person name="Ng V."/>
            <person name="Clum A."/>
            <person name="Steindorff A."/>
            <person name="Ohm R.A."/>
            <person name="Martin F."/>
            <person name="Silar P."/>
            <person name="Natvig D.O."/>
            <person name="Lalanne C."/>
            <person name="Gautier V."/>
            <person name="Ament-Velasquez S.L."/>
            <person name="Kruys A."/>
            <person name="Hutchinson M.I."/>
            <person name="Powell A.J."/>
            <person name="Barry K."/>
            <person name="Miller A.N."/>
            <person name="Grigoriev I.V."/>
            <person name="Debuchy R."/>
            <person name="Gladieux P."/>
            <person name="Hiltunen Thoren M."/>
            <person name="Johannesson H."/>
        </authorList>
    </citation>
    <scope>NUCLEOTIDE SEQUENCE</scope>
    <source>
        <strain evidence="1">CBS 232.78</strain>
    </source>
</reference>
<reference evidence="1" key="2">
    <citation type="submission" date="2023-06" db="EMBL/GenBank/DDBJ databases">
        <authorList>
            <consortium name="Lawrence Berkeley National Laboratory"/>
            <person name="Haridas S."/>
            <person name="Hensen N."/>
            <person name="Bonometti L."/>
            <person name="Westerberg I."/>
            <person name="Brannstrom I.O."/>
            <person name="Guillou S."/>
            <person name="Cros-Aarteil S."/>
            <person name="Calhoun S."/>
            <person name="Kuo A."/>
            <person name="Mondo S."/>
            <person name="Pangilinan J."/>
            <person name="Riley R."/>
            <person name="LaButti K."/>
            <person name="Andreopoulos B."/>
            <person name="Lipzen A."/>
            <person name="Chen C."/>
            <person name="Yanf M."/>
            <person name="Daum C."/>
            <person name="Ng V."/>
            <person name="Clum A."/>
            <person name="Steindorff A."/>
            <person name="Ohm R."/>
            <person name="Martin F."/>
            <person name="Silar P."/>
            <person name="Natvig D."/>
            <person name="Lalanne C."/>
            <person name="Gautier V."/>
            <person name="Ament-velasquez S.L."/>
            <person name="Kruys A."/>
            <person name="Hutchinson M.I."/>
            <person name="Powell A.J."/>
            <person name="Barry K."/>
            <person name="Miller A.N."/>
            <person name="Grigoriev I.V."/>
            <person name="Debuchy R."/>
            <person name="Gladieux P."/>
            <person name="Thoren M.H."/>
            <person name="Johannesson H."/>
        </authorList>
    </citation>
    <scope>NUCLEOTIDE SEQUENCE</scope>
    <source>
        <strain evidence="1">CBS 232.78</strain>
    </source>
</reference>
<comment type="caution">
    <text evidence="1">The sequence shown here is derived from an EMBL/GenBank/DDBJ whole genome shotgun (WGS) entry which is preliminary data.</text>
</comment>
<evidence type="ECO:0000313" key="1">
    <source>
        <dbReference type="EMBL" id="KAK3372632.1"/>
    </source>
</evidence>
<dbReference type="EMBL" id="JAULSW010000008">
    <property type="protein sequence ID" value="KAK3372632.1"/>
    <property type="molecule type" value="Genomic_DNA"/>
</dbReference>
<accession>A0AAE0KAQ2</accession>